<organism evidence="3 4">
    <name type="scientific">Blautia obeum</name>
    <dbReference type="NCBI Taxonomy" id="40520"/>
    <lineage>
        <taxon>Bacteria</taxon>
        <taxon>Bacillati</taxon>
        <taxon>Bacillota</taxon>
        <taxon>Clostridia</taxon>
        <taxon>Lachnospirales</taxon>
        <taxon>Lachnospiraceae</taxon>
        <taxon>Blautia</taxon>
    </lineage>
</organism>
<feature type="compositionally biased region" description="Basic and acidic residues" evidence="1">
    <location>
        <begin position="184"/>
        <end position="197"/>
    </location>
</feature>
<evidence type="ECO:0000259" key="2">
    <source>
        <dbReference type="Pfam" id="PF24460"/>
    </source>
</evidence>
<evidence type="ECO:0000313" key="4">
    <source>
        <dbReference type="Proteomes" id="UP000095447"/>
    </source>
</evidence>
<name>A0A173ZAZ4_9FIRM</name>
<dbReference type="Proteomes" id="UP000095447">
    <property type="component" value="Unassembled WGS sequence"/>
</dbReference>
<dbReference type="InterPro" id="IPR055997">
    <property type="entry name" value="DUF7575"/>
</dbReference>
<reference evidence="3 4" key="1">
    <citation type="submission" date="2015-09" db="EMBL/GenBank/DDBJ databases">
        <authorList>
            <consortium name="Pathogen Informatics"/>
        </authorList>
    </citation>
    <scope>NUCLEOTIDE SEQUENCE [LARGE SCALE GENOMIC DNA]</scope>
    <source>
        <strain evidence="3 4">2789STDY5608838</strain>
    </source>
</reference>
<gene>
    <name evidence="3" type="ORF">ERS852395_01151</name>
</gene>
<feature type="compositionally biased region" description="Acidic residues" evidence="1">
    <location>
        <begin position="156"/>
        <end position="167"/>
    </location>
</feature>
<dbReference type="RefSeq" id="WP_055053005.1">
    <property type="nucleotide sequence ID" value="NZ_CYZA01000005.1"/>
</dbReference>
<evidence type="ECO:0000313" key="3">
    <source>
        <dbReference type="EMBL" id="CUN72993.1"/>
    </source>
</evidence>
<protein>
    <recommendedName>
        <fullName evidence="2">DUF7575 domain-containing protein</fullName>
    </recommendedName>
</protein>
<feature type="region of interest" description="Disordered" evidence="1">
    <location>
        <begin position="128"/>
        <end position="197"/>
    </location>
</feature>
<evidence type="ECO:0000256" key="1">
    <source>
        <dbReference type="SAM" id="MobiDB-lite"/>
    </source>
</evidence>
<accession>A0A173ZAZ4</accession>
<dbReference type="EMBL" id="CYZA01000005">
    <property type="protein sequence ID" value="CUN72993.1"/>
    <property type="molecule type" value="Genomic_DNA"/>
</dbReference>
<proteinExistence type="predicted"/>
<dbReference type="Pfam" id="PF24460">
    <property type="entry name" value="DUF7575"/>
    <property type="match status" value="1"/>
</dbReference>
<sequence length="197" mass="22091">MGTDFFDGLVKTFSKTTKELGKTTRELGARAEQTIEAQKIRSKITGEERIIEKIKVDIGDIVYRRHSQGDGIDSELSALCQEIDQHYLKIREYKDNAANLKGEKICPSCEREVDINVSFCPYCGTPCPTPEPAKNVENDIVSSDEDEDGSNGPEETPAEELQPEEQETEKAAETEPEPAQEQPVEERPVEKEAMEEK</sequence>
<feature type="domain" description="DUF7575" evidence="2">
    <location>
        <begin position="105"/>
        <end position="126"/>
    </location>
</feature>
<dbReference type="AlphaFoldDB" id="A0A173ZAZ4"/>